<dbReference type="Proteomes" id="UP000829720">
    <property type="component" value="Unassembled WGS sequence"/>
</dbReference>
<evidence type="ECO:0000313" key="3">
    <source>
        <dbReference type="Proteomes" id="UP000829720"/>
    </source>
</evidence>
<sequence length="77" mass="8452">MLEEPEQQVKTSTRQQTEADSKFAEGFCCTSCGTSGLDFCKLGDSDIPQMTGSFTEQSHKSFISGLLLLSHQPESFL</sequence>
<comment type="caution">
    <text evidence="2">The sequence shown here is derived from an EMBL/GenBank/DDBJ whole genome shotgun (WGS) entry which is preliminary data.</text>
</comment>
<gene>
    <name evidence="2" type="ORF">AGOR_G00085600</name>
</gene>
<evidence type="ECO:0000313" key="2">
    <source>
        <dbReference type="EMBL" id="KAI1897665.1"/>
    </source>
</evidence>
<dbReference type="EMBL" id="JAERUA010000007">
    <property type="protein sequence ID" value="KAI1897665.1"/>
    <property type="molecule type" value="Genomic_DNA"/>
</dbReference>
<accession>A0A8T3DTV0</accession>
<feature type="region of interest" description="Disordered" evidence="1">
    <location>
        <begin position="1"/>
        <end position="21"/>
    </location>
</feature>
<protein>
    <submittedName>
        <fullName evidence="2">Uncharacterized protein</fullName>
    </submittedName>
</protein>
<evidence type="ECO:0000256" key="1">
    <source>
        <dbReference type="SAM" id="MobiDB-lite"/>
    </source>
</evidence>
<reference evidence="2" key="1">
    <citation type="submission" date="2021-01" db="EMBL/GenBank/DDBJ databases">
        <authorList>
            <person name="Zahm M."/>
            <person name="Roques C."/>
            <person name="Cabau C."/>
            <person name="Klopp C."/>
            <person name="Donnadieu C."/>
            <person name="Jouanno E."/>
            <person name="Lampietro C."/>
            <person name="Louis A."/>
            <person name="Herpin A."/>
            <person name="Echchiki A."/>
            <person name="Berthelot C."/>
            <person name="Parey E."/>
            <person name="Roest-Crollius H."/>
            <person name="Braasch I."/>
            <person name="Postlethwait J."/>
            <person name="Bobe J."/>
            <person name="Montfort J."/>
            <person name="Bouchez O."/>
            <person name="Begum T."/>
            <person name="Mejri S."/>
            <person name="Adams A."/>
            <person name="Chen W.-J."/>
            <person name="Guiguen Y."/>
        </authorList>
    </citation>
    <scope>NUCLEOTIDE SEQUENCE</scope>
    <source>
        <tissue evidence="2">Blood</tissue>
    </source>
</reference>
<organism evidence="2 3">
    <name type="scientific">Albula goreensis</name>
    <dbReference type="NCBI Taxonomy" id="1534307"/>
    <lineage>
        <taxon>Eukaryota</taxon>
        <taxon>Metazoa</taxon>
        <taxon>Chordata</taxon>
        <taxon>Craniata</taxon>
        <taxon>Vertebrata</taxon>
        <taxon>Euteleostomi</taxon>
        <taxon>Actinopterygii</taxon>
        <taxon>Neopterygii</taxon>
        <taxon>Teleostei</taxon>
        <taxon>Albuliformes</taxon>
        <taxon>Albulidae</taxon>
        <taxon>Albula</taxon>
    </lineage>
</organism>
<dbReference type="AlphaFoldDB" id="A0A8T3DTV0"/>
<name>A0A8T3DTV0_9TELE</name>
<keyword evidence="3" id="KW-1185">Reference proteome</keyword>
<proteinExistence type="predicted"/>